<evidence type="ECO:0000313" key="4">
    <source>
        <dbReference type="Proteomes" id="UP000007013"/>
    </source>
</evidence>
<evidence type="ECO:0000259" key="2">
    <source>
        <dbReference type="Pfam" id="PF17289"/>
    </source>
</evidence>
<keyword evidence="4" id="KW-1185">Reference proteome</keyword>
<dbReference type="STRING" id="452637.Oter_3416"/>
<dbReference type="Pfam" id="PF03237">
    <property type="entry name" value="Terminase_6N"/>
    <property type="match status" value="1"/>
</dbReference>
<dbReference type="Proteomes" id="UP000007013">
    <property type="component" value="Chromosome"/>
</dbReference>
<sequence length="521" mass="58147">MTKAAKKLAKAAVAVAAIAVATGGMVPTLLHYRGYQLPVIHDHTTKTAILHWSRQIGKSTTLAGWAVDRLLKQLQTHDTWLVTVLSNSRANGGEFVLKVHEVCRKLGQAFVEDGNREALADDKTMSEDAKLELMRFEVRLQVGQKLGRIIVLAANPRTARGFSGDLILDEFAFHQDSRAIWEAAEPIISANPEFLCRISSTGNGRRNMFYQLIAEGRIPYYRMRRSDAWKRGEIRIYSVVTGEEITPDQARAEASDKRAYDQNYEGEFNDEASALLTQELISAAEREGIAIEHQEWSEATIERLRTKTIGDLFLGQDVGRKRDFSVQTVIERIGSGYRVVAMLRMENMRLPAQQRELEKICKLPKFRSAEIDMTGLGLGLVEYAQEEPWGGNVRGVNFGSSEPISLKLRADGKKGETAPVTELMATELLGVFEDKRIEIPMDPELRDDLRKPEKLVSPSGRVSIAAVRDEAGHADHFWSVALAVRASVRGGVPFAYSPVRGAHRGRDGMRRRLLDKKAVTL</sequence>
<dbReference type="OrthoDB" id="5827905at2"/>
<name>B1ZU84_OPITP</name>
<dbReference type="Pfam" id="PF17289">
    <property type="entry name" value="Terminase_6C"/>
    <property type="match status" value="1"/>
</dbReference>
<proteinExistence type="predicted"/>
<dbReference type="HOGENOM" id="CLU_030701_1_0_0"/>
<dbReference type="Gene3D" id="3.30.420.240">
    <property type="match status" value="1"/>
</dbReference>
<feature type="domain" description="Terminase large subunit gp17-like C-terminal" evidence="2">
    <location>
        <begin position="315"/>
        <end position="484"/>
    </location>
</feature>
<protein>
    <recommendedName>
        <fullName evidence="2">Terminase large subunit gp17-like C-terminal domain-containing protein</fullName>
    </recommendedName>
</protein>
<dbReference type="Gene3D" id="3.40.50.300">
    <property type="entry name" value="P-loop containing nucleotide triphosphate hydrolases"/>
    <property type="match status" value="1"/>
</dbReference>
<dbReference type="RefSeq" id="WP_012376222.1">
    <property type="nucleotide sequence ID" value="NC_010571.1"/>
</dbReference>
<keyword evidence="1" id="KW-1188">Viral release from host cell</keyword>
<organism evidence="3 4">
    <name type="scientific">Opitutus terrae (strain DSM 11246 / JCM 15787 / PB90-1)</name>
    <dbReference type="NCBI Taxonomy" id="452637"/>
    <lineage>
        <taxon>Bacteria</taxon>
        <taxon>Pseudomonadati</taxon>
        <taxon>Verrucomicrobiota</taxon>
        <taxon>Opitutia</taxon>
        <taxon>Opitutales</taxon>
        <taxon>Opitutaceae</taxon>
        <taxon>Opitutus</taxon>
    </lineage>
</organism>
<evidence type="ECO:0000313" key="3">
    <source>
        <dbReference type="EMBL" id="ACB76693.1"/>
    </source>
</evidence>
<reference evidence="3 4" key="1">
    <citation type="journal article" date="2011" name="J. Bacteriol.">
        <title>Genome sequence of the verrucomicrobium Opitutus terrae PB90-1, an abundant inhabitant of rice paddy soil ecosystems.</title>
        <authorList>
            <person name="van Passel M.W."/>
            <person name="Kant R."/>
            <person name="Palva A."/>
            <person name="Copeland A."/>
            <person name="Lucas S."/>
            <person name="Lapidus A."/>
            <person name="Glavina del Rio T."/>
            <person name="Pitluck S."/>
            <person name="Goltsman E."/>
            <person name="Clum A."/>
            <person name="Sun H."/>
            <person name="Schmutz J."/>
            <person name="Larimer F.W."/>
            <person name="Land M.L."/>
            <person name="Hauser L."/>
            <person name="Kyrpides N."/>
            <person name="Mikhailova N."/>
            <person name="Richardson P.P."/>
            <person name="Janssen P.H."/>
            <person name="de Vos W.M."/>
            <person name="Smidt H."/>
        </authorList>
    </citation>
    <scope>NUCLEOTIDE SEQUENCE [LARGE SCALE GENOMIC DNA]</scope>
    <source>
        <strain evidence="4">DSM 11246 / JCM 15787 / PB90-1</strain>
    </source>
</reference>
<evidence type="ECO:0000256" key="1">
    <source>
        <dbReference type="ARBA" id="ARBA00022612"/>
    </source>
</evidence>
<dbReference type="InterPro" id="IPR035421">
    <property type="entry name" value="Terminase_6C"/>
</dbReference>
<dbReference type="KEGG" id="ote:Oter_3416"/>
<dbReference type="AlphaFoldDB" id="B1ZU84"/>
<gene>
    <name evidence="3" type="ordered locus">Oter_3416</name>
</gene>
<accession>B1ZU84</accession>
<dbReference type="InterPro" id="IPR027417">
    <property type="entry name" value="P-loop_NTPase"/>
</dbReference>
<dbReference type="eggNOG" id="COG4373">
    <property type="taxonomic scope" value="Bacteria"/>
</dbReference>
<dbReference type="EMBL" id="CP001032">
    <property type="protein sequence ID" value="ACB76693.1"/>
    <property type="molecule type" value="Genomic_DNA"/>
</dbReference>